<comment type="caution">
    <text evidence="1">The sequence shown here is derived from an EMBL/GenBank/DDBJ whole genome shotgun (WGS) entry which is preliminary data.</text>
</comment>
<reference evidence="1" key="1">
    <citation type="submission" date="2022-03" db="EMBL/GenBank/DDBJ databases">
        <authorList>
            <person name="Lindestad O."/>
        </authorList>
    </citation>
    <scope>NUCLEOTIDE SEQUENCE</scope>
</reference>
<sequence length="104" mass="12139">MSLDLFIYSLTFYQRLFHEKAEKKAQGHSAGDGESYARSNQEEICRRARVSDIAQWVAKLNTQWARYKARRTDGRWCPKVLEWPPHLGKRSDYQCEATTDDLVG</sequence>
<proteinExistence type="predicted"/>
<accession>A0A8S4S0J7</accession>
<dbReference type="AlphaFoldDB" id="A0A8S4S0J7"/>
<dbReference type="Proteomes" id="UP000838756">
    <property type="component" value="Unassembled WGS sequence"/>
</dbReference>
<protein>
    <submittedName>
        <fullName evidence="1">Jg15616 protein</fullName>
    </submittedName>
</protein>
<gene>
    <name evidence="1" type="primary">jg15616</name>
    <name evidence="1" type="ORF">PAEG_LOCUS17856</name>
</gene>
<evidence type="ECO:0000313" key="1">
    <source>
        <dbReference type="EMBL" id="CAH2241419.1"/>
    </source>
</evidence>
<organism evidence="1 2">
    <name type="scientific">Pararge aegeria aegeria</name>
    <dbReference type="NCBI Taxonomy" id="348720"/>
    <lineage>
        <taxon>Eukaryota</taxon>
        <taxon>Metazoa</taxon>
        <taxon>Ecdysozoa</taxon>
        <taxon>Arthropoda</taxon>
        <taxon>Hexapoda</taxon>
        <taxon>Insecta</taxon>
        <taxon>Pterygota</taxon>
        <taxon>Neoptera</taxon>
        <taxon>Endopterygota</taxon>
        <taxon>Lepidoptera</taxon>
        <taxon>Glossata</taxon>
        <taxon>Ditrysia</taxon>
        <taxon>Papilionoidea</taxon>
        <taxon>Nymphalidae</taxon>
        <taxon>Satyrinae</taxon>
        <taxon>Satyrini</taxon>
        <taxon>Parargina</taxon>
        <taxon>Pararge</taxon>
    </lineage>
</organism>
<evidence type="ECO:0000313" key="2">
    <source>
        <dbReference type="Proteomes" id="UP000838756"/>
    </source>
</evidence>
<dbReference type="EMBL" id="CAKXAJ010025576">
    <property type="protein sequence ID" value="CAH2241419.1"/>
    <property type="molecule type" value="Genomic_DNA"/>
</dbReference>
<name>A0A8S4S0J7_9NEOP</name>
<keyword evidence="2" id="KW-1185">Reference proteome</keyword>
<dbReference type="OrthoDB" id="407509at2759"/>